<name>A0A150WSJ5_BDEBC</name>
<reference evidence="2 3" key="1">
    <citation type="submission" date="2016-03" db="EMBL/GenBank/DDBJ databases">
        <authorList>
            <person name="Ploux O."/>
        </authorList>
    </citation>
    <scope>NUCLEOTIDE SEQUENCE [LARGE SCALE GENOMIC DNA]</scope>
    <source>
        <strain evidence="2 3">R0</strain>
    </source>
</reference>
<dbReference type="RefSeq" id="WP_061834922.1">
    <property type="nucleotide sequence ID" value="NZ_LUKE01000001.1"/>
</dbReference>
<proteinExistence type="predicted"/>
<accession>A0A150WSJ5</accession>
<feature type="compositionally biased region" description="Low complexity" evidence="1">
    <location>
        <begin position="196"/>
        <end position="206"/>
    </location>
</feature>
<organism evidence="2 3">
    <name type="scientific">Bdellovibrio bacteriovorus</name>
    <dbReference type="NCBI Taxonomy" id="959"/>
    <lineage>
        <taxon>Bacteria</taxon>
        <taxon>Pseudomonadati</taxon>
        <taxon>Bdellovibrionota</taxon>
        <taxon>Bdellovibrionia</taxon>
        <taxon>Bdellovibrionales</taxon>
        <taxon>Pseudobdellovibrionaceae</taxon>
        <taxon>Bdellovibrio</taxon>
    </lineage>
</organism>
<evidence type="ECO:0000313" key="3">
    <source>
        <dbReference type="Proteomes" id="UP000075320"/>
    </source>
</evidence>
<comment type="caution">
    <text evidence="2">The sequence shown here is derived from an EMBL/GenBank/DDBJ whole genome shotgun (WGS) entry which is preliminary data.</text>
</comment>
<sequence>MKKANLLLTVFTFVFCLEAQAGLLFNYSQLALKDLDQMNQLVLDKVKESKKSSSGKVVPLKEALQAVYSRPNDDDMIEKVIAPLRTNLDEQEAWEKTLSQLTDEAINALKNPKAFKPVVQVTYIVFLENLLAEIKPYLKNDAGFERKLVERVQKAGIEITKEAANERRLRTMKSSVSPSEIAEKVLEQSKQKPSSDKAAPSESSSEVPENGQ</sequence>
<gene>
    <name evidence="2" type="ORF">AZI86_10160</name>
</gene>
<dbReference type="EMBL" id="LUKE01000001">
    <property type="protein sequence ID" value="KYG67348.1"/>
    <property type="molecule type" value="Genomic_DNA"/>
</dbReference>
<dbReference type="Proteomes" id="UP000075320">
    <property type="component" value="Unassembled WGS sequence"/>
</dbReference>
<feature type="region of interest" description="Disordered" evidence="1">
    <location>
        <begin position="169"/>
        <end position="212"/>
    </location>
</feature>
<dbReference type="AlphaFoldDB" id="A0A150WSJ5"/>
<evidence type="ECO:0000256" key="1">
    <source>
        <dbReference type="SAM" id="MobiDB-lite"/>
    </source>
</evidence>
<keyword evidence="3" id="KW-1185">Reference proteome</keyword>
<protein>
    <submittedName>
        <fullName evidence="2">Uncharacterized protein</fullName>
    </submittedName>
</protein>
<dbReference type="OrthoDB" id="5292439at2"/>
<feature type="compositionally biased region" description="Basic and acidic residues" evidence="1">
    <location>
        <begin position="181"/>
        <end position="195"/>
    </location>
</feature>
<evidence type="ECO:0000313" key="2">
    <source>
        <dbReference type="EMBL" id="KYG67348.1"/>
    </source>
</evidence>